<accession>A0ABP6YVK2</accession>
<evidence type="ECO:0000259" key="3">
    <source>
        <dbReference type="Pfam" id="PF00534"/>
    </source>
</evidence>
<dbReference type="Proteomes" id="UP001501074">
    <property type="component" value="Unassembled WGS sequence"/>
</dbReference>
<proteinExistence type="predicted"/>
<gene>
    <name evidence="4" type="ORF">GCM10022223_02360</name>
</gene>
<dbReference type="InterPro" id="IPR001296">
    <property type="entry name" value="Glyco_trans_1"/>
</dbReference>
<dbReference type="PANTHER" id="PTHR12526">
    <property type="entry name" value="GLYCOSYLTRANSFERASE"/>
    <property type="match status" value="1"/>
</dbReference>
<reference evidence="5" key="1">
    <citation type="journal article" date="2019" name="Int. J. Syst. Evol. Microbiol.">
        <title>The Global Catalogue of Microorganisms (GCM) 10K type strain sequencing project: providing services to taxonomists for standard genome sequencing and annotation.</title>
        <authorList>
            <consortium name="The Broad Institute Genomics Platform"/>
            <consortium name="The Broad Institute Genome Sequencing Center for Infectious Disease"/>
            <person name="Wu L."/>
            <person name="Ma J."/>
        </authorList>
    </citation>
    <scope>NUCLEOTIDE SEQUENCE [LARGE SCALE GENOMIC DNA]</scope>
    <source>
        <strain evidence="5">JCM 16902</strain>
    </source>
</reference>
<protein>
    <submittedName>
        <fullName evidence="4">Glycosyltransferase family 4 protein</fullName>
    </submittedName>
</protein>
<keyword evidence="1" id="KW-0328">Glycosyltransferase</keyword>
<evidence type="ECO:0000313" key="5">
    <source>
        <dbReference type="Proteomes" id="UP001501074"/>
    </source>
</evidence>
<dbReference type="EMBL" id="BAAAZO010000001">
    <property type="protein sequence ID" value="GAA3591348.1"/>
    <property type="molecule type" value="Genomic_DNA"/>
</dbReference>
<evidence type="ECO:0000256" key="1">
    <source>
        <dbReference type="ARBA" id="ARBA00022676"/>
    </source>
</evidence>
<keyword evidence="5" id="KW-1185">Reference proteome</keyword>
<feature type="domain" description="Glycosyl transferase family 1" evidence="3">
    <location>
        <begin position="201"/>
        <end position="358"/>
    </location>
</feature>
<name>A0ABP6YVK2_9ACTN</name>
<evidence type="ECO:0000313" key="4">
    <source>
        <dbReference type="EMBL" id="GAA3591348.1"/>
    </source>
</evidence>
<comment type="caution">
    <text evidence="4">The sequence shown here is derived from an EMBL/GenBank/DDBJ whole genome shotgun (WGS) entry which is preliminary data.</text>
</comment>
<keyword evidence="2" id="KW-0808">Transferase</keyword>
<dbReference type="SUPFAM" id="SSF53756">
    <property type="entry name" value="UDP-Glycosyltransferase/glycogen phosphorylase"/>
    <property type="match status" value="1"/>
</dbReference>
<sequence>MTQESSAPLNTTASSAFPSVTSAPRVLIVTVVHDPDDARIRYRQLTALLAAGVEVTYAAPFEATHRRPPDGVTALELPRAAGRQRFTAVSAARRLLHRIGPEYDLVLLHDPELLLAVPGLDRHGPPLVVWDVHEDTAAALRMKSWLPGPLRPAAGLAVRAAERWAERRCRLLLAEEGYRSRFRQDHPVVPNSVPVPEHQPPPPGDDRVVYLGRITRARGALEMIELGRRLAPQMRLELIGPADGDVAGPIALAHAEGWLVHHGFVPNRRALGLLPGALAGLALLHDEPNYAVSRPTKVMEYMACGVPVLTTPNAAAAELVGHYRSGTVVPFGDIDAAETMIRALRHDVERRERLGSAGWNAARADLDWRTDGKQFAELIRSWSLQPRH</sequence>
<dbReference type="Gene3D" id="3.40.50.2000">
    <property type="entry name" value="Glycogen Phosphorylase B"/>
    <property type="match status" value="2"/>
</dbReference>
<evidence type="ECO:0000256" key="2">
    <source>
        <dbReference type="ARBA" id="ARBA00022679"/>
    </source>
</evidence>
<dbReference type="Pfam" id="PF00534">
    <property type="entry name" value="Glycos_transf_1"/>
    <property type="match status" value="1"/>
</dbReference>
<dbReference type="PANTHER" id="PTHR12526:SF510">
    <property type="entry name" value="D-INOSITOL 3-PHOSPHATE GLYCOSYLTRANSFERASE"/>
    <property type="match status" value="1"/>
</dbReference>
<organism evidence="4 5">
    <name type="scientific">Kineosporia mesophila</name>
    <dbReference type="NCBI Taxonomy" id="566012"/>
    <lineage>
        <taxon>Bacteria</taxon>
        <taxon>Bacillati</taxon>
        <taxon>Actinomycetota</taxon>
        <taxon>Actinomycetes</taxon>
        <taxon>Kineosporiales</taxon>
        <taxon>Kineosporiaceae</taxon>
        <taxon>Kineosporia</taxon>
    </lineage>
</organism>